<reference evidence="2" key="1">
    <citation type="journal article" date="2020" name="Microbiol. Resour. Announc.">
        <title>Complete Genome Sequence of Geobacillus sp. Strain E55-1, Isolated from Mine Geyser in Japan.</title>
        <authorList>
            <person name="Miyazaki K."/>
            <person name="Hase E."/>
            <person name="Tokito N."/>
        </authorList>
    </citation>
    <scope>NUCLEOTIDE SEQUENCE [LARGE SCALE GENOMIC DNA]</scope>
    <source>
        <strain evidence="2">E55-1</strain>
    </source>
</reference>
<dbReference type="AlphaFoldDB" id="A0A679FYL5"/>
<dbReference type="Proteomes" id="UP000501421">
    <property type="component" value="Chromosome"/>
</dbReference>
<keyword evidence="2" id="KW-1185">Reference proteome</keyword>
<proteinExistence type="predicted"/>
<name>A0A679FYL5_9BACL</name>
<evidence type="ECO:0000313" key="2">
    <source>
        <dbReference type="Proteomes" id="UP000501421"/>
    </source>
</evidence>
<accession>A0A679FYL5</accession>
<protein>
    <submittedName>
        <fullName evidence="1">Uncharacterized protein</fullName>
    </submittedName>
</protein>
<sequence length="58" mass="6651">MWNFLTIVDSLDTFNYTGNSAFFGHLIKKRIVCQVYFMDNTPHFGNNPFKANETASSV</sequence>
<dbReference type="EMBL" id="AP022557">
    <property type="protein sequence ID" value="BBW98826.1"/>
    <property type="molecule type" value="Genomic_DNA"/>
</dbReference>
<organism evidence="1 2">
    <name type="scientific">Geobacillus subterraneus</name>
    <dbReference type="NCBI Taxonomy" id="129338"/>
    <lineage>
        <taxon>Bacteria</taxon>
        <taxon>Bacillati</taxon>
        <taxon>Bacillota</taxon>
        <taxon>Bacilli</taxon>
        <taxon>Bacillales</taxon>
        <taxon>Anoxybacillaceae</taxon>
        <taxon>Geobacillus</taxon>
    </lineage>
</organism>
<evidence type="ECO:0000313" key="1">
    <source>
        <dbReference type="EMBL" id="BBW98826.1"/>
    </source>
</evidence>
<gene>
    <name evidence="1" type="ORF">GsuE55_36590</name>
</gene>